<name>A0A8J4UU90_9MYCE</name>
<dbReference type="AlphaFoldDB" id="A0A8J4UU90"/>
<evidence type="ECO:0000313" key="3">
    <source>
        <dbReference type="Proteomes" id="UP000695562"/>
    </source>
</evidence>
<accession>A0A8J4UU90</accession>
<feature type="compositionally biased region" description="Low complexity" evidence="1">
    <location>
        <begin position="92"/>
        <end position="101"/>
    </location>
</feature>
<feature type="compositionally biased region" description="Low complexity" evidence="1">
    <location>
        <begin position="18"/>
        <end position="31"/>
    </location>
</feature>
<feature type="region of interest" description="Disordered" evidence="1">
    <location>
        <begin position="1"/>
        <end position="101"/>
    </location>
</feature>
<feature type="compositionally biased region" description="Low complexity" evidence="1">
    <location>
        <begin position="60"/>
        <end position="74"/>
    </location>
</feature>
<dbReference type="Proteomes" id="UP000695562">
    <property type="component" value="Unassembled WGS sequence"/>
</dbReference>
<sequence length="427" mass="48222">MGHAQLGRRSSSCKMNIKKSTTTTTTTSKSTILNESDVEDSSSSSNASDTSSDDSDDQDTSSSDDSSSDSSSDSSDSDDDVKQSRNNKKIKNNNNNKIDSNNKVYYGEKTCEKVYKDKSGKEKSCFHKAYFSINNNKSFVCGVHKGTDKLAKPLPKRDKKEAELLKDEKFKAENKVIEQHAKQNKAKNLEGRVVCSKLRMMKSPDEIEGYRKIFPNFKHGGRKDGIGMPSLSPMSLGPFNSGQPAAPIALNIENFHQGSKCFKRDLEKNGEVGATYFKGRDAFYTDKTPHRHKYMNPKTNKPEIPEFFVWVDENNKIHKLNALDCRQFYCHFYETLARQQADYQKLVELKQSGVNLQIVGYDARSIPAGEDAIRKEYNNTRAPFGHELVLYSMLTIPNPDNYPWKNKKNLVTPAILQNLSNVDEIKK</sequence>
<feature type="compositionally biased region" description="Low complexity" evidence="1">
    <location>
        <begin position="41"/>
        <end position="50"/>
    </location>
</feature>
<reference evidence="2" key="1">
    <citation type="submission" date="2020-01" db="EMBL/GenBank/DDBJ databases">
        <title>Development of genomics and gene disruption for Polysphondylium violaceum indicates a role for the polyketide synthase stlB in stalk morphogenesis.</title>
        <authorList>
            <person name="Narita B."/>
            <person name="Kawabe Y."/>
            <person name="Kin K."/>
            <person name="Saito T."/>
            <person name="Gibbs R."/>
            <person name="Kuspa A."/>
            <person name="Muzny D."/>
            <person name="Queller D."/>
            <person name="Richards S."/>
            <person name="Strassman J."/>
            <person name="Sucgang R."/>
            <person name="Worley K."/>
            <person name="Schaap P."/>
        </authorList>
    </citation>
    <scope>NUCLEOTIDE SEQUENCE</scope>
    <source>
        <strain evidence="2">QSvi11</strain>
    </source>
</reference>
<protein>
    <submittedName>
        <fullName evidence="2">Uncharacterized protein</fullName>
    </submittedName>
</protein>
<comment type="caution">
    <text evidence="2">The sequence shown here is derived from an EMBL/GenBank/DDBJ whole genome shotgun (WGS) entry which is preliminary data.</text>
</comment>
<gene>
    <name evidence="2" type="ORF">CYY_003514</name>
</gene>
<keyword evidence="3" id="KW-1185">Reference proteome</keyword>
<organism evidence="2 3">
    <name type="scientific">Polysphondylium violaceum</name>
    <dbReference type="NCBI Taxonomy" id="133409"/>
    <lineage>
        <taxon>Eukaryota</taxon>
        <taxon>Amoebozoa</taxon>
        <taxon>Evosea</taxon>
        <taxon>Eumycetozoa</taxon>
        <taxon>Dictyostelia</taxon>
        <taxon>Dictyosteliales</taxon>
        <taxon>Dictyosteliaceae</taxon>
        <taxon>Polysphondylium</taxon>
    </lineage>
</organism>
<evidence type="ECO:0000313" key="2">
    <source>
        <dbReference type="EMBL" id="KAF2075166.1"/>
    </source>
</evidence>
<evidence type="ECO:0000256" key="1">
    <source>
        <dbReference type="SAM" id="MobiDB-lite"/>
    </source>
</evidence>
<dbReference type="EMBL" id="AJWJ01000111">
    <property type="protein sequence ID" value="KAF2075166.1"/>
    <property type="molecule type" value="Genomic_DNA"/>
</dbReference>
<proteinExistence type="predicted"/>
<dbReference type="OrthoDB" id="17543at2759"/>